<evidence type="ECO:0000256" key="13">
    <source>
        <dbReference type="PROSITE-ProRule" id="PRU01015"/>
    </source>
</evidence>
<dbReference type="OrthoDB" id="7848332at2759"/>
<dbReference type="CDD" id="cd02440">
    <property type="entry name" value="AdoMet_MTases"/>
    <property type="match status" value="1"/>
</dbReference>
<evidence type="ECO:0000256" key="14">
    <source>
        <dbReference type="SAM" id="MobiDB-lite"/>
    </source>
</evidence>
<dbReference type="FunFam" id="3.40.50.150:FF:000031">
    <property type="entry name" value="Putative Histone-arginine methyltransferase CARM1"/>
    <property type="match status" value="1"/>
</dbReference>
<dbReference type="GO" id="GO:0035242">
    <property type="term" value="F:protein-arginine omega-N asymmetric methyltransferase activity"/>
    <property type="evidence" value="ECO:0007669"/>
    <property type="project" value="UniProtKB-EC"/>
</dbReference>
<dbReference type="PANTHER" id="PTHR11006">
    <property type="entry name" value="PROTEIN ARGININE N-METHYLTRANSFERASE"/>
    <property type="match status" value="1"/>
</dbReference>
<evidence type="ECO:0000256" key="12">
    <source>
        <dbReference type="ARBA" id="ARBA00049086"/>
    </source>
</evidence>
<dbReference type="Pfam" id="PF11531">
    <property type="entry name" value="CARM1"/>
    <property type="match status" value="1"/>
</dbReference>
<dbReference type="Proteomes" id="UP000007110">
    <property type="component" value="Unassembled WGS sequence"/>
</dbReference>
<dbReference type="GO" id="GO:0005737">
    <property type="term" value="C:cytoplasm"/>
    <property type="evidence" value="ECO:0007669"/>
    <property type="project" value="UniProtKB-SubCell"/>
</dbReference>
<keyword evidence="6 13" id="KW-0808">Transferase</keyword>
<evidence type="ECO:0000256" key="2">
    <source>
        <dbReference type="ARBA" id="ARBA00004496"/>
    </source>
</evidence>
<dbReference type="GO" id="GO:0006338">
    <property type="term" value="P:chromatin remodeling"/>
    <property type="evidence" value="ECO:0000318"/>
    <property type="project" value="GO_Central"/>
</dbReference>
<dbReference type="Gene3D" id="3.40.50.150">
    <property type="entry name" value="Vaccinia Virus protein VP39"/>
    <property type="match status" value="1"/>
</dbReference>
<dbReference type="CTD" id="10498"/>
<dbReference type="GeneID" id="105442946"/>
<proteinExistence type="predicted"/>
<dbReference type="Pfam" id="PF13649">
    <property type="entry name" value="Methyltransf_25"/>
    <property type="match status" value="1"/>
</dbReference>
<dbReference type="InterPro" id="IPR029063">
    <property type="entry name" value="SAM-dependent_MTases_sf"/>
</dbReference>
<feature type="domain" description="Methyltransferase" evidence="15">
    <location>
        <begin position="163"/>
        <end position="258"/>
    </location>
</feature>
<evidence type="ECO:0000259" key="16">
    <source>
        <dbReference type="Pfam" id="PF22528"/>
    </source>
</evidence>
<keyword evidence="9" id="KW-0805">Transcription regulation</keyword>
<reference evidence="18" key="1">
    <citation type="submission" date="2015-02" db="EMBL/GenBank/DDBJ databases">
        <title>Genome sequencing for Strongylocentrotus purpuratus.</title>
        <authorList>
            <person name="Murali S."/>
            <person name="Liu Y."/>
            <person name="Vee V."/>
            <person name="English A."/>
            <person name="Wang M."/>
            <person name="Skinner E."/>
            <person name="Han Y."/>
            <person name="Muzny D.M."/>
            <person name="Worley K.C."/>
            <person name="Gibbs R.A."/>
        </authorList>
    </citation>
    <scope>NUCLEOTIDE SEQUENCE</scope>
</reference>
<evidence type="ECO:0000313" key="18">
    <source>
        <dbReference type="Proteomes" id="UP000007110"/>
    </source>
</evidence>
<dbReference type="GO" id="GO:0032259">
    <property type="term" value="P:methylation"/>
    <property type="evidence" value="ECO:0007669"/>
    <property type="project" value="UniProtKB-KW"/>
</dbReference>
<feature type="compositionally biased region" description="Low complexity" evidence="14">
    <location>
        <begin position="552"/>
        <end position="603"/>
    </location>
</feature>
<evidence type="ECO:0000256" key="4">
    <source>
        <dbReference type="ARBA" id="ARBA00022490"/>
    </source>
</evidence>
<keyword evidence="8" id="KW-0156">Chromatin regulator</keyword>
<dbReference type="AlphaFoldDB" id="A0A7M7T420"/>
<dbReference type="PANTHER" id="PTHR11006:SF10">
    <property type="entry name" value="HISTONE-ARGININE METHYLTRANSFERASE CARMER-RELATED"/>
    <property type="match status" value="1"/>
</dbReference>
<organism evidence="17 18">
    <name type="scientific">Strongylocentrotus purpuratus</name>
    <name type="common">Purple sea urchin</name>
    <dbReference type="NCBI Taxonomy" id="7668"/>
    <lineage>
        <taxon>Eukaryota</taxon>
        <taxon>Metazoa</taxon>
        <taxon>Echinodermata</taxon>
        <taxon>Eleutherozoa</taxon>
        <taxon>Echinozoa</taxon>
        <taxon>Echinoidea</taxon>
        <taxon>Euechinoidea</taxon>
        <taxon>Echinacea</taxon>
        <taxon>Camarodonta</taxon>
        <taxon>Echinidea</taxon>
        <taxon>Strongylocentrotidae</taxon>
        <taxon>Strongylocentrotus</taxon>
    </lineage>
</organism>
<evidence type="ECO:0000256" key="9">
    <source>
        <dbReference type="ARBA" id="ARBA00023015"/>
    </source>
</evidence>
<dbReference type="RefSeq" id="XP_030852309.1">
    <property type="nucleotide sequence ID" value="XM_030996449.1"/>
</dbReference>
<dbReference type="Gene3D" id="2.70.160.11">
    <property type="entry name" value="Hnrnp arginine n-methyltransferase1"/>
    <property type="match status" value="1"/>
</dbReference>
<dbReference type="Gene3D" id="2.30.29.30">
    <property type="entry name" value="Pleckstrin-homology domain (PH domain)/Phosphotyrosine-binding domain (PTB)"/>
    <property type="match status" value="1"/>
</dbReference>
<dbReference type="EnsemblMetazoa" id="XM_030996449">
    <property type="protein sequence ID" value="XP_030852309"/>
    <property type="gene ID" value="LOC105442946"/>
</dbReference>
<dbReference type="OMA" id="HREDVND"/>
<reference evidence="17" key="2">
    <citation type="submission" date="2021-01" db="UniProtKB">
        <authorList>
            <consortium name="EnsemblMetazoa"/>
        </authorList>
    </citation>
    <scope>IDENTIFICATION</scope>
</reference>
<dbReference type="InterPro" id="IPR055135">
    <property type="entry name" value="PRMT_dom"/>
</dbReference>
<feature type="region of interest" description="Disordered" evidence="14">
    <location>
        <begin position="546"/>
        <end position="603"/>
    </location>
</feature>
<keyword evidence="4" id="KW-0963">Cytoplasm</keyword>
<evidence type="ECO:0000256" key="5">
    <source>
        <dbReference type="ARBA" id="ARBA00022603"/>
    </source>
</evidence>
<dbReference type="GO" id="GO:0005634">
    <property type="term" value="C:nucleus"/>
    <property type="evidence" value="ECO:0007669"/>
    <property type="project" value="UniProtKB-SubCell"/>
</dbReference>
<evidence type="ECO:0000256" key="11">
    <source>
        <dbReference type="ARBA" id="ARBA00023242"/>
    </source>
</evidence>
<dbReference type="FunFam" id="2.70.160.11:FF:000002">
    <property type="entry name" value="Probable histone-arginine methyltransferase CARM1"/>
    <property type="match status" value="1"/>
</dbReference>
<dbReference type="Pfam" id="PF22528">
    <property type="entry name" value="PRMT_C"/>
    <property type="match status" value="1"/>
</dbReference>
<keyword evidence="18" id="KW-1185">Reference proteome</keyword>
<dbReference type="GO" id="GO:0070611">
    <property type="term" value="F:histone H3R2 methyltransferase activity"/>
    <property type="evidence" value="ECO:0000318"/>
    <property type="project" value="GO_Central"/>
</dbReference>
<evidence type="ECO:0000256" key="7">
    <source>
        <dbReference type="ARBA" id="ARBA00022691"/>
    </source>
</evidence>
<feature type="domain" description="Protein arginine N-methyltransferase" evidence="16">
    <location>
        <begin position="265"/>
        <end position="430"/>
    </location>
</feature>
<dbReference type="EC" id="2.1.1.319" evidence="3"/>
<dbReference type="KEGG" id="spu:105442946"/>
<evidence type="ECO:0000256" key="3">
    <source>
        <dbReference type="ARBA" id="ARBA00011925"/>
    </source>
</evidence>
<dbReference type="InterPro" id="IPR041698">
    <property type="entry name" value="Methyltransf_25"/>
</dbReference>
<evidence type="ECO:0000256" key="10">
    <source>
        <dbReference type="ARBA" id="ARBA00023163"/>
    </source>
</evidence>
<comment type="subcellular location">
    <subcellularLocation>
        <location evidence="2">Cytoplasm</location>
    </subcellularLocation>
    <subcellularLocation>
        <location evidence="1">Nucleus</location>
    </subcellularLocation>
</comment>
<accession>A0A7M7T420</accession>
<keyword evidence="5 13" id="KW-0489">Methyltransferase</keyword>
<dbReference type="FunCoup" id="A0A7M7T420">
    <property type="interactions" value="1499"/>
</dbReference>
<keyword evidence="10" id="KW-0804">Transcription</keyword>
<name>A0A7M7T420_STRPU</name>
<protein>
    <recommendedName>
        <fullName evidence="3">type I protein arginine methyltransferase</fullName>
        <ecNumber evidence="3">2.1.1.319</ecNumber>
    </recommendedName>
</protein>
<dbReference type="InterPro" id="IPR011993">
    <property type="entry name" value="PH-like_dom_sf"/>
</dbReference>
<sequence>MAIVFENMRLSSLSDQGDIAQQTQNVLKLQVSTKDDQPIFTLYNGNQQVLTFDLGKENSTTVCRATKLAYMVNIKENGIILHFASEFEVTRFEKILEGAKYNAKQADKKSLFTQRTDEASAVQYFQFYGYLSQQQNMMQDYIRTSTYQKAMLTNHEDFKDKVVLDVGAGSGILSFFAVQAGARKVYAIEASSIAEQAKQLVKANNLGNRISVIAGKVEEVSIPEQVDLIVSEPMGYMLFNERMLESFLHAKKWLKPGGKMFPTQGDVHIAPFTDDALYMEQFTKANFWYQQSFHGVDLTCLRETALQEFLRQPIVDTFDIKICLARTYKYTVDFLTTKESDLHRIEIPLQFKTHQSGAVHGLAFWFDVAFHGSLQSVWLSTAPTEPLTHWYQVRCLLRSPMYVTKGQRLTGKVILIANARQSYDIDLELESPGSEVKSTNRLDLKNPLFHYTGQQVLQGGAHTTSPSESYWSQLGNGNAMDAGGSTLGNGYSNGQGLSTGVVQSIPIANTEPIAHSTVLPGGLTQRQYTVAIPSSVGQAMSSLCFTNSSNNQSSGHQSSGQYQQQQQQQQQQGPQGQQTQAQQHQPGRMSHSSSGSRQGGHMMVDQMGGVYVGGVQQQHRHNKYGSQQMN</sequence>
<dbReference type="SUPFAM" id="SSF53335">
    <property type="entry name" value="S-adenosyl-L-methionine-dependent methyltransferases"/>
    <property type="match status" value="1"/>
</dbReference>
<keyword evidence="11" id="KW-0539">Nucleus</keyword>
<comment type="catalytic activity">
    <reaction evidence="12">
        <text>L-arginyl-[protein] + 2 S-adenosyl-L-methionine = N(omega),N(omega)-dimethyl-L-arginyl-[protein] + 2 S-adenosyl-L-homocysteine + 2 H(+)</text>
        <dbReference type="Rhea" id="RHEA:48096"/>
        <dbReference type="Rhea" id="RHEA-COMP:10532"/>
        <dbReference type="Rhea" id="RHEA-COMP:11991"/>
        <dbReference type="ChEBI" id="CHEBI:15378"/>
        <dbReference type="ChEBI" id="CHEBI:29965"/>
        <dbReference type="ChEBI" id="CHEBI:57856"/>
        <dbReference type="ChEBI" id="CHEBI:59789"/>
        <dbReference type="ChEBI" id="CHEBI:61897"/>
        <dbReference type="EC" id="2.1.1.319"/>
    </reaction>
</comment>
<evidence type="ECO:0000313" key="17">
    <source>
        <dbReference type="EnsemblMetazoa" id="XP_030852309"/>
    </source>
</evidence>
<dbReference type="InParanoid" id="A0A7M7T420"/>
<evidence type="ECO:0000256" key="6">
    <source>
        <dbReference type="ARBA" id="ARBA00022679"/>
    </source>
</evidence>
<evidence type="ECO:0000256" key="8">
    <source>
        <dbReference type="ARBA" id="ARBA00022853"/>
    </source>
</evidence>
<evidence type="ECO:0000259" key="15">
    <source>
        <dbReference type="Pfam" id="PF13649"/>
    </source>
</evidence>
<evidence type="ECO:0000256" key="1">
    <source>
        <dbReference type="ARBA" id="ARBA00004123"/>
    </source>
</evidence>
<dbReference type="PROSITE" id="PS51678">
    <property type="entry name" value="SAM_MT_PRMT"/>
    <property type="match status" value="1"/>
</dbReference>
<dbReference type="InterPro" id="IPR025799">
    <property type="entry name" value="Arg_MeTrfase"/>
</dbReference>
<dbReference type="GO" id="GO:0006355">
    <property type="term" value="P:regulation of DNA-templated transcription"/>
    <property type="evidence" value="ECO:0000318"/>
    <property type="project" value="GO_Central"/>
</dbReference>
<keyword evidence="7 13" id="KW-0949">S-adenosyl-L-methionine</keyword>